<dbReference type="Proteomes" id="UP001291306">
    <property type="component" value="Unassembled WGS sequence"/>
</dbReference>
<dbReference type="Gene3D" id="1.50.10.10">
    <property type="match status" value="1"/>
</dbReference>
<evidence type="ECO:0000259" key="1">
    <source>
        <dbReference type="Pfam" id="PF22422"/>
    </source>
</evidence>
<dbReference type="InterPro" id="IPR054491">
    <property type="entry name" value="MGH1-like_GH"/>
</dbReference>
<dbReference type="EMBL" id="WNVC01001725">
    <property type="protein sequence ID" value="MDZ5001715.1"/>
    <property type="molecule type" value="Genomic_DNA"/>
</dbReference>
<reference evidence="2" key="1">
    <citation type="submission" date="2019-11" db="EMBL/GenBank/DDBJ databases">
        <title>Characterization of Clostridium perfringens isolates from swine manure treated agricultural soils.</title>
        <authorList>
            <person name="Wushke S.T."/>
        </authorList>
    </citation>
    <scope>NUCLEOTIDE SEQUENCE</scope>
    <source>
        <strain evidence="2">X26</strain>
    </source>
</reference>
<sequence>GVVPSMSYKWFIGMWAWDSWKQAVATARFDGELAKNNIRALFDYQVTEDDAIRPQDSGAIVDCIFYNKDGARGDDGGNWNERNSKPALAAWSVWNVYKATGDTTFLQEMYPKLVAYHNWW</sequence>
<comment type="caution">
    <text evidence="2">The sequence shown here is derived from an EMBL/GenBank/DDBJ whole genome shotgun (WGS) entry which is preliminary data.</text>
</comment>
<name>A0AAW9IBI9_CLOPF</name>
<dbReference type="InterPro" id="IPR008928">
    <property type="entry name" value="6-hairpin_glycosidase_sf"/>
</dbReference>
<evidence type="ECO:0000313" key="3">
    <source>
        <dbReference type="Proteomes" id="UP001291306"/>
    </source>
</evidence>
<dbReference type="SUPFAM" id="SSF48208">
    <property type="entry name" value="Six-hairpin glycosidases"/>
    <property type="match status" value="1"/>
</dbReference>
<dbReference type="GO" id="GO:0005975">
    <property type="term" value="P:carbohydrate metabolic process"/>
    <property type="evidence" value="ECO:0007669"/>
    <property type="project" value="InterPro"/>
</dbReference>
<dbReference type="Pfam" id="PF22422">
    <property type="entry name" value="MGH1-like_GH"/>
    <property type="match status" value="1"/>
</dbReference>
<dbReference type="AlphaFoldDB" id="A0AAW9IBI9"/>
<organism evidence="2 3">
    <name type="scientific">Clostridium perfringens</name>
    <dbReference type="NCBI Taxonomy" id="1502"/>
    <lineage>
        <taxon>Bacteria</taxon>
        <taxon>Bacillati</taxon>
        <taxon>Bacillota</taxon>
        <taxon>Clostridia</taxon>
        <taxon>Eubacteriales</taxon>
        <taxon>Clostridiaceae</taxon>
        <taxon>Clostridium</taxon>
    </lineage>
</organism>
<accession>A0AAW9IBI9</accession>
<proteinExistence type="predicted"/>
<evidence type="ECO:0000313" key="2">
    <source>
        <dbReference type="EMBL" id="MDZ5001715.1"/>
    </source>
</evidence>
<dbReference type="InterPro" id="IPR012341">
    <property type="entry name" value="6hp_glycosidase-like_sf"/>
</dbReference>
<feature type="non-terminal residue" evidence="2">
    <location>
        <position position="1"/>
    </location>
</feature>
<gene>
    <name evidence="2" type="ORF">GNF79_22205</name>
</gene>
<feature type="domain" description="Mannosylglycerate hydrolase MGH1-like glycoside hydrolase" evidence="1">
    <location>
        <begin position="14"/>
        <end position="120"/>
    </location>
</feature>
<feature type="non-terminal residue" evidence="2">
    <location>
        <position position="120"/>
    </location>
</feature>
<protein>
    <recommendedName>
        <fullName evidence="1">Mannosylglycerate hydrolase MGH1-like glycoside hydrolase domain-containing protein</fullName>
    </recommendedName>
</protein>